<gene>
    <name evidence="2" type="ORF">CNEO2_440003</name>
    <name evidence="1" type="ORF">CNEO_10439</name>
</gene>
<dbReference type="EMBL" id="CAKJVE010000001">
    <property type="protein sequence ID" value="CAG9701975.1"/>
    <property type="molecule type" value="Genomic_DNA"/>
</dbReference>
<evidence type="ECO:0000313" key="1">
    <source>
        <dbReference type="EMBL" id="CAG9701975.1"/>
    </source>
</evidence>
<dbReference type="EMBL" id="CAMTCP010000242">
    <property type="protein sequence ID" value="CAI3628704.1"/>
    <property type="molecule type" value="Genomic_DNA"/>
</dbReference>
<proteinExistence type="predicted"/>
<evidence type="ECO:0000313" key="2">
    <source>
        <dbReference type="EMBL" id="CAI3628704.1"/>
    </source>
</evidence>
<sequence>MLKIFRKKDRSEQHKPSIDNENLILGSTFSGKTPMINGLDLYFLLHLFSNTKITIIELSENTQTLYKGNAKNYKCERAKY</sequence>
<organism evidence="1 3">
    <name type="scientific">Clostridium neonatale</name>
    <dbReference type="NCBI Taxonomy" id="137838"/>
    <lineage>
        <taxon>Bacteria</taxon>
        <taxon>Bacillati</taxon>
        <taxon>Bacillota</taxon>
        <taxon>Clostridia</taxon>
        <taxon>Eubacteriales</taxon>
        <taxon>Clostridiaceae</taxon>
        <taxon>Clostridium</taxon>
    </lineage>
</organism>
<dbReference type="AlphaFoldDB" id="A0AA86JCX1"/>
<dbReference type="RefSeq" id="WP_210887866.1">
    <property type="nucleotide sequence ID" value="NZ_CAKJVE010000001.1"/>
</dbReference>
<accession>A0AA86JCX1</accession>
<reference evidence="1" key="1">
    <citation type="submission" date="2021-10" db="EMBL/GenBank/DDBJ databases">
        <authorList>
            <person name="Mesa V."/>
        </authorList>
    </citation>
    <scope>NUCLEOTIDE SEQUENCE</scope>
    <source>
        <strain evidence="1">CC3_PB</strain>
    </source>
</reference>
<dbReference type="Proteomes" id="UP001189143">
    <property type="component" value="Unassembled WGS sequence"/>
</dbReference>
<comment type="caution">
    <text evidence="1">The sequence shown here is derived from an EMBL/GenBank/DDBJ whole genome shotgun (WGS) entry which is preliminary data.</text>
</comment>
<reference evidence="2" key="2">
    <citation type="submission" date="2022-10" db="EMBL/GenBank/DDBJ databases">
        <authorList>
            <person name="Aires J."/>
            <person name="Mesa V."/>
        </authorList>
    </citation>
    <scope>NUCLEOTIDE SEQUENCE</scope>
    <source>
        <strain evidence="2">Clostridium neonatale JD116</strain>
    </source>
</reference>
<name>A0AA86JCX1_9CLOT</name>
<evidence type="ECO:0000313" key="3">
    <source>
        <dbReference type="Proteomes" id="UP000789738"/>
    </source>
</evidence>
<protein>
    <submittedName>
        <fullName evidence="1">Uncharacterized protein</fullName>
    </submittedName>
</protein>
<dbReference type="Proteomes" id="UP000789738">
    <property type="component" value="Unassembled WGS sequence"/>
</dbReference>